<evidence type="ECO:0000259" key="7">
    <source>
        <dbReference type="PROSITE" id="PS50835"/>
    </source>
</evidence>
<keyword evidence="3" id="KW-1015">Disulfide bond</keyword>
<evidence type="ECO:0000256" key="6">
    <source>
        <dbReference type="SAM" id="MobiDB-lite"/>
    </source>
</evidence>
<dbReference type="GO" id="GO:0098609">
    <property type="term" value="P:cell-cell adhesion"/>
    <property type="evidence" value="ECO:0007669"/>
    <property type="project" value="TreeGrafter"/>
</dbReference>
<sequence length="175" mass="19484">MVMGFGGDVNKPDNWRDPPGQPTITGYESGEVLLAGERRTLTCRVLGGNPRPWVLWYRDGRLLDDTTTHDGGGVFNSYEVAVTAEEDGAVYECSVTNDLLENPFTANVTLTVYCEYLVVITLHDNTTNGAELQPHSKQKKFYFPYFHCLEDTPNCPLPAYCLVLIPQAEVGHRVV</sequence>
<dbReference type="PANTHER" id="PTHR11640">
    <property type="entry name" value="NEPHRIN"/>
    <property type="match status" value="1"/>
</dbReference>
<dbReference type="EMBL" id="JAWQEG010003181">
    <property type="protein sequence ID" value="KAK3867534.1"/>
    <property type="molecule type" value="Genomic_DNA"/>
</dbReference>
<evidence type="ECO:0000256" key="3">
    <source>
        <dbReference type="ARBA" id="ARBA00023157"/>
    </source>
</evidence>
<evidence type="ECO:0000256" key="1">
    <source>
        <dbReference type="ARBA" id="ARBA00004479"/>
    </source>
</evidence>
<keyword evidence="4" id="KW-0325">Glycoprotein</keyword>
<keyword evidence="2" id="KW-0472">Membrane</keyword>
<name>A0AAE1K978_PETCI</name>
<comment type="caution">
    <text evidence="8">The sequence shown here is derived from an EMBL/GenBank/DDBJ whole genome shotgun (WGS) entry which is preliminary data.</text>
</comment>
<feature type="region of interest" description="Disordered" evidence="6">
    <location>
        <begin position="1"/>
        <end position="21"/>
    </location>
</feature>
<dbReference type="InterPro" id="IPR003599">
    <property type="entry name" value="Ig_sub"/>
</dbReference>
<feature type="domain" description="Ig-like" evidence="7">
    <location>
        <begin position="22"/>
        <end position="111"/>
    </location>
</feature>
<protein>
    <recommendedName>
        <fullName evidence="7">Ig-like domain-containing protein</fullName>
    </recommendedName>
</protein>
<dbReference type="GO" id="GO:0005886">
    <property type="term" value="C:plasma membrane"/>
    <property type="evidence" value="ECO:0007669"/>
    <property type="project" value="TreeGrafter"/>
</dbReference>
<comment type="subcellular location">
    <subcellularLocation>
        <location evidence="1">Membrane</location>
        <topology evidence="1">Single-pass type I membrane protein</topology>
    </subcellularLocation>
</comment>
<dbReference type="PROSITE" id="PS50835">
    <property type="entry name" value="IG_LIKE"/>
    <property type="match status" value="1"/>
</dbReference>
<dbReference type="InterPro" id="IPR007110">
    <property type="entry name" value="Ig-like_dom"/>
</dbReference>
<evidence type="ECO:0000313" key="8">
    <source>
        <dbReference type="EMBL" id="KAK3867534.1"/>
    </source>
</evidence>
<dbReference type="Pfam" id="PF13927">
    <property type="entry name" value="Ig_3"/>
    <property type="match status" value="1"/>
</dbReference>
<dbReference type="InterPro" id="IPR036179">
    <property type="entry name" value="Ig-like_dom_sf"/>
</dbReference>
<accession>A0AAE1K978</accession>
<keyword evidence="5" id="KW-0393">Immunoglobulin domain</keyword>
<evidence type="ECO:0000256" key="5">
    <source>
        <dbReference type="ARBA" id="ARBA00023319"/>
    </source>
</evidence>
<evidence type="ECO:0000256" key="2">
    <source>
        <dbReference type="ARBA" id="ARBA00023136"/>
    </source>
</evidence>
<dbReference type="PANTHER" id="PTHR11640:SF164">
    <property type="entry name" value="MAM DOMAIN-CONTAINING GLYCOSYLPHOSPHATIDYLINOSITOL ANCHOR PROTEIN 1"/>
    <property type="match status" value="1"/>
</dbReference>
<dbReference type="SMART" id="SM00409">
    <property type="entry name" value="IG"/>
    <property type="match status" value="1"/>
</dbReference>
<dbReference type="Gene3D" id="2.60.40.10">
    <property type="entry name" value="Immunoglobulins"/>
    <property type="match status" value="1"/>
</dbReference>
<keyword evidence="9" id="KW-1185">Reference proteome</keyword>
<evidence type="ECO:0000256" key="4">
    <source>
        <dbReference type="ARBA" id="ARBA00023180"/>
    </source>
</evidence>
<gene>
    <name evidence="8" type="ORF">Pcinc_027012</name>
</gene>
<dbReference type="GO" id="GO:0005911">
    <property type="term" value="C:cell-cell junction"/>
    <property type="evidence" value="ECO:0007669"/>
    <property type="project" value="TreeGrafter"/>
</dbReference>
<organism evidence="8 9">
    <name type="scientific">Petrolisthes cinctipes</name>
    <name type="common">Flat porcelain crab</name>
    <dbReference type="NCBI Taxonomy" id="88211"/>
    <lineage>
        <taxon>Eukaryota</taxon>
        <taxon>Metazoa</taxon>
        <taxon>Ecdysozoa</taxon>
        <taxon>Arthropoda</taxon>
        <taxon>Crustacea</taxon>
        <taxon>Multicrustacea</taxon>
        <taxon>Malacostraca</taxon>
        <taxon>Eumalacostraca</taxon>
        <taxon>Eucarida</taxon>
        <taxon>Decapoda</taxon>
        <taxon>Pleocyemata</taxon>
        <taxon>Anomura</taxon>
        <taxon>Galatheoidea</taxon>
        <taxon>Porcellanidae</taxon>
        <taxon>Petrolisthes</taxon>
    </lineage>
</organism>
<dbReference type="InterPro" id="IPR051275">
    <property type="entry name" value="Cell_adhesion_signaling"/>
</dbReference>
<dbReference type="AlphaFoldDB" id="A0AAE1K978"/>
<reference evidence="8" key="1">
    <citation type="submission" date="2023-10" db="EMBL/GenBank/DDBJ databases">
        <title>Genome assemblies of two species of porcelain crab, Petrolisthes cinctipes and Petrolisthes manimaculis (Anomura: Porcellanidae).</title>
        <authorList>
            <person name="Angst P."/>
        </authorList>
    </citation>
    <scope>NUCLEOTIDE SEQUENCE</scope>
    <source>
        <strain evidence="8">PB745_01</strain>
        <tissue evidence="8">Gill</tissue>
    </source>
</reference>
<dbReference type="Proteomes" id="UP001286313">
    <property type="component" value="Unassembled WGS sequence"/>
</dbReference>
<dbReference type="SUPFAM" id="SSF48726">
    <property type="entry name" value="Immunoglobulin"/>
    <property type="match status" value="1"/>
</dbReference>
<dbReference type="InterPro" id="IPR013783">
    <property type="entry name" value="Ig-like_fold"/>
</dbReference>
<evidence type="ECO:0000313" key="9">
    <source>
        <dbReference type="Proteomes" id="UP001286313"/>
    </source>
</evidence>
<proteinExistence type="predicted"/>
<dbReference type="GO" id="GO:0050839">
    <property type="term" value="F:cell adhesion molecule binding"/>
    <property type="evidence" value="ECO:0007669"/>
    <property type="project" value="TreeGrafter"/>
</dbReference>